<dbReference type="GO" id="GO:0032259">
    <property type="term" value="P:methylation"/>
    <property type="evidence" value="ECO:0007669"/>
    <property type="project" value="UniProtKB-KW"/>
</dbReference>
<keyword evidence="3" id="KW-0808">Transferase</keyword>
<keyword evidence="3" id="KW-0489">Methyltransferase</keyword>
<evidence type="ECO:0000259" key="1">
    <source>
        <dbReference type="Pfam" id="PF13649"/>
    </source>
</evidence>
<feature type="domain" description="Methyltransferase" evidence="1">
    <location>
        <begin position="96"/>
        <end position="177"/>
    </location>
</feature>
<reference evidence="3 4" key="1">
    <citation type="submission" date="2023-08" db="EMBL/GenBank/DDBJ databases">
        <authorList>
            <person name="Joshi A."/>
            <person name="Thite S."/>
        </authorList>
    </citation>
    <scope>NUCLEOTIDE SEQUENCE [LARGE SCALE GENOMIC DNA]</scope>
    <source>
        <strain evidence="3 4">AC40</strain>
    </source>
</reference>
<dbReference type="SUPFAM" id="SSF53335">
    <property type="entry name" value="S-adenosyl-L-methionine-dependent methyltransferases"/>
    <property type="match status" value="1"/>
</dbReference>
<keyword evidence="4" id="KW-1185">Reference proteome</keyword>
<feature type="domain" description="23S rRNA (guanine(745)-N(1))-methyltransferase N-terminal" evidence="2">
    <location>
        <begin position="12"/>
        <end position="55"/>
    </location>
</feature>
<evidence type="ECO:0000313" key="4">
    <source>
        <dbReference type="Proteomes" id="UP001231616"/>
    </source>
</evidence>
<protein>
    <submittedName>
        <fullName evidence="3">Methyltransferase domain-containing protein</fullName>
    </submittedName>
</protein>
<name>A0ABT9GZY1_9GAMM</name>
<sequence>MTSLLPQTSTPFRCPICHALLQRADRHYYCENHHHFDVAKEGYVNLLPVQHKNSKQPGDSKAMLQQRRLFLQSGAYQPLVDDLLNVIDALQPTCLLDSGCGEGYYSRQLRKRLPTTTELHAMDISKAAIQLAAKHGSGIHFCVASAKELPYPAASFDAILLLCAPFQTSELQRVLQDQAALVLVSAAPQHLLEFKQGIYQDVKLHSDAIRAIDGFVHQQRQRCSFELNSLSPESYLSLLNMMPLGWKLTEAQKQVLCARLTTLQADFYIDVYCKGS</sequence>
<dbReference type="GO" id="GO:0008168">
    <property type="term" value="F:methyltransferase activity"/>
    <property type="evidence" value="ECO:0007669"/>
    <property type="project" value="UniProtKB-KW"/>
</dbReference>
<dbReference type="PIRSF" id="PIRSF018249">
    <property type="entry name" value="MyrA_prd"/>
    <property type="match status" value="1"/>
</dbReference>
<dbReference type="CDD" id="cd02440">
    <property type="entry name" value="AdoMet_MTases"/>
    <property type="match status" value="1"/>
</dbReference>
<evidence type="ECO:0000259" key="2">
    <source>
        <dbReference type="Pfam" id="PF21302"/>
    </source>
</evidence>
<dbReference type="Gene3D" id="3.40.50.150">
    <property type="entry name" value="Vaccinia Virus protein VP39"/>
    <property type="match status" value="1"/>
</dbReference>
<evidence type="ECO:0000313" key="3">
    <source>
        <dbReference type="EMBL" id="MDP4536613.1"/>
    </source>
</evidence>
<dbReference type="Pfam" id="PF13649">
    <property type="entry name" value="Methyltransf_25"/>
    <property type="match status" value="1"/>
</dbReference>
<dbReference type="Pfam" id="PF21302">
    <property type="entry name" value="Zn_ribbon_RlmA"/>
    <property type="match status" value="1"/>
</dbReference>
<dbReference type="InterPro" id="IPR048647">
    <property type="entry name" value="RlmA_N"/>
</dbReference>
<accession>A0ABT9GZY1</accession>
<dbReference type="EMBL" id="JAUZVZ010000013">
    <property type="protein sequence ID" value="MDP4536613.1"/>
    <property type="molecule type" value="Genomic_DNA"/>
</dbReference>
<dbReference type="InterPro" id="IPR041698">
    <property type="entry name" value="Methyltransf_25"/>
</dbReference>
<comment type="caution">
    <text evidence="3">The sequence shown here is derived from an EMBL/GenBank/DDBJ whole genome shotgun (WGS) entry which is preliminary data.</text>
</comment>
<gene>
    <name evidence="3" type="ORF">Q3O60_10470</name>
</gene>
<dbReference type="Proteomes" id="UP001231616">
    <property type="component" value="Unassembled WGS sequence"/>
</dbReference>
<dbReference type="InterPro" id="IPR029063">
    <property type="entry name" value="SAM-dependent_MTases_sf"/>
</dbReference>
<dbReference type="RefSeq" id="WP_305893878.1">
    <property type="nucleotide sequence ID" value="NZ_JAUZVZ010000013.1"/>
</dbReference>
<proteinExistence type="predicted"/>
<dbReference type="InterPro" id="IPR016718">
    <property type="entry name" value="rRNA_m1G-MeTrfase_A_prd"/>
</dbReference>
<organism evidence="3 4">
    <name type="scientific">Alkalimonas collagenimarina</name>
    <dbReference type="NCBI Taxonomy" id="400390"/>
    <lineage>
        <taxon>Bacteria</taxon>
        <taxon>Pseudomonadati</taxon>
        <taxon>Pseudomonadota</taxon>
        <taxon>Gammaproteobacteria</taxon>
        <taxon>Alkalimonas</taxon>
    </lineage>
</organism>